<reference evidence="2 3" key="1">
    <citation type="submission" date="2020-01" db="EMBL/GenBank/DDBJ databases">
        <title>Kibdelosporangium persica a novel Actinomycetes from a hot desert in Iran.</title>
        <authorList>
            <person name="Safaei N."/>
            <person name="Zaburannyi N."/>
            <person name="Mueller R."/>
            <person name="Wink J."/>
        </authorList>
    </citation>
    <scope>NUCLEOTIDE SEQUENCE [LARGE SCALE GENOMIC DNA]</scope>
    <source>
        <strain evidence="2 3">4NS15</strain>
    </source>
</reference>
<comment type="caution">
    <text evidence="2">The sequence shown here is derived from an EMBL/GenBank/DDBJ whole genome shotgun (WGS) entry which is preliminary data.</text>
</comment>
<sequence length="153" mass="16251">MNKFEEQLLDDLMRDHGPRLAVARRPGPRPEKPTWIATGVVALAGVTVGAVLLVPSDSPAYAVTDNKDGTVTVSVDNASAVDDVDKQLRGPVRVSAGVPVHCDPSGVVRLLPQRESLEAALSEVVGAEVPTRIRMRKNDDGSFTLTGVECGKK</sequence>
<dbReference type="EMBL" id="JAAATY010000001">
    <property type="protein sequence ID" value="NRN63376.1"/>
    <property type="molecule type" value="Genomic_DNA"/>
</dbReference>
<dbReference type="Proteomes" id="UP000763557">
    <property type="component" value="Unassembled WGS sequence"/>
</dbReference>
<evidence type="ECO:0000313" key="2">
    <source>
        <dbReference type="EMBL" id="NRN63376.1"/>
    </source>
</evidence>
<organism evidence="2 3">
    <name type="scientific">Kibdelosporangium persicum</name>
    <dbReference type="NCBI Taxonomy" id="2698649"/>
    <lineage>
        <taxon>Bacteria</taxon>
        <taxon>Bacillati</taxon>
        <taxon>Actinomycetota</taxon>
        <taxon>Actinomycetes</taxon>
        <taxon>Pseudonocardiales</taxon>
        <taxon>Pseudonocardiaceae</taxon>
        <taxon>Kibdelosporangium</taxon>
    </lineage>
</organism>
<keyword evidence="3" id="KW-1185">Reference proteome</keyword>
<keyword evidence="1" id="KW-1133">Transmembrane helix</keyword>
<keyword evidence="1" id="KW-0472">Membrane</keyword>
<dbReference type="RefSeq" id="WP_173124022.1">
    <property type="nucleotide sequence ID" value="NZ_CBCSGW010000008.1"/>
</dbReference>
<keyword evidence="1" id="KW-0812">Transmembrane</keyword>
<protein>
    <submittedName>
        <fullName evidence="2">Uncharacterized protein</fullName>
    </submittedName>
</protein>
<evidence type="ECO:0000256" key="1">
    <source>
        <dbReference type="SAM" id="Phobius"/>
    </source>
</evidence>
<name>A0ABX2EX86_9PSEU</name>
<evidence type="ECO:0000313" key="3">
    <source>
        <dbReference type="Proteomes" id="UP000763557"/>
    </source>
</evidence>
<feature type="transmembrane region" description="Helical" evidence="1">
    <location>
        <begin position="34"/>
        <end position="54"/>
    </location>
</feature>
<accession>A0ABX2EX86</accession>
<gene>
    <name evidence="2" type="ORF">GC106_5770</name>
</gene>
<proteinExistence type="predicted"/>